<dbReference type="EMBL" id="FNJM01000004">
    <property type="protein sequence ID" value="SDP34607.1"/>
    <property type="molecule type" value="Genomic_DNA"/>
</dbReference>
<dbReference type="Pfam" id="PF13514">
    <property type="entry name" value="AAA_27"/>
    <property type="match status" value="1"/>
</dbReference>
<evidence type="ECO:0000313" key="3">
    <source>
        <dbReference type="EMBL" id="SDP34607.1"/>
    </source>
</evidence>
<dbReference type="AlphaFoldDB" id="A0A1H0RYZ6"/>
<evidence type="ECO:0000313" key="4">
    <source>
        <dbReference type="Proteomes" id="UP000198597"/>
    </source>
</evidence>
<dbReference type="Proteomes" id="UP000198597">
    <property type="component" value="Unassembled WGS sequence"/>
</dbReference>
<keyword evidence="1" id="KW-0175">Coiled coil</keyword>
<evidence type="ECO:0000256" key="1">
    <source>
        <dbReference type="SAM" id="Coils"/>
    </source>
</evidence>
<dbReference type="OrthoDB" id="9764467at2"/>
<gene>
    <name evidence="3" type="ORF">SAMN04488529_10471</name>
</gene>
<dbReference type="RefSeq" id="WP_089968458.1">
    <property type="nucleotide sequence ID" value="NZ_FNJM01000004.1"/>
</dbReference>
<feature type="coiled-coil region" evidence="1">
    <location>
        <begin position="489"/>
        <end position="519"/>
    </location>
</feature>
<sequence length="915" mass="106971">MIIKKINIIAFAGISNKVIEFKRNTNIVYGDNETGKSTVQSFIKIWLYGISPKRSKDLKNNERLKYAPITGEKIIGELYIENEGIEYIIKKSFGVTKKEDTCEILDALTGEVIKNIPNDEPGKYFLGVNGSTFVRTLFISQLGVVVNKDREEEIMERATNLLGSGEEKVSIHRAIEKLEGIRKSLTTTRKSGSLDLARNKMVSLLEERYEGYKLSEENLHKEEIVINLKDKRSFLRKELKNLDIYKKYIKKIKLQKEYEDITVYLKKSEELKKKERYIEESISLDGVIDESLINDIKEENTLYLSLLDLKGDGEEELKISEETLCEKREKFKELLFIEKLEPGVKENFLRTTMEQESLKEKIGIFENLSNDIKNLNEDIAIKSKSIGNVIEFRDVRMNIDSLLKAYEDKLKELKFRMENEDEHKISKSNEKGLLNKFRKNKYILFLDIILIILALVMFKENLWTIIPLILVAIYLGKRTFELGIEVKSLEEKNNKTVTLENLNREIEEIEEKLFRYKKKVGATTYEDFIKKIRLFDEFNSYEEKQLVKISEKEIQLSIIDIRNLKSNYKINLEKIDMILEISDSKDVREVLEKIAKYEIENKEVLSLQIEVKKSREAIDRLIKELSVREERIRGKLEVLGLHDMDLIDIEESLREIKEKLIQREELRRSLQSIEETYKALTKGKDIEHIKEELKDIINENIKYSYTTEEEIDEQVSNKSHELIEAEKSIKDVENEINTRFMGKRPIPTIEEEIGAVEEIIKRDDMKLKATKLAQEKLQEAFREVRGNFGPVLNQKVLDNFKRLTNNRYSDVMVSDLYEIKVKNDNSILAGELLSNGANDQLYISLRLAFISMLYKEGEVPVVLDDAFVQYDDERVGHILDILEENSFGQLIIFTCQHREKEILDKKNIENNYILL</sequence>
<dbReference type="InterPro" id="IPR038734">
    <property type="entry name" value="YhaN_AAA"/>
</dbReference>
<dbReference type="PANTHER" id="PTHR41259:SF1">
    <property type="entry name" value="DOUBLE-STRAND BREAK REPAIR RAD50 ATPASE, PUTATIVE-RELATED"/>
    <property type="match status" value="1"/>
</dbReference>
<feature type="coiled-coil region" evidence="1">
    <location>
        <begin position="358"/>
        <end position="423"/>
    </location>
</feature>
<organism evidence="3 4">
    <name type="scientific">Clostridium gasigenes</name>
    <dbReference type="NCBI Taxonomy" id="94869"/>
    <lineage>
        <taxon>Bacteria</taxon>
        <taxon>Bacillati</taxon>
        <taxon>Bacillota</taxon>
        <taxon>Clostridia</taxon>
        <taxon>Eubacteriales</taxon>
        <taxon>Clostridiaceae</taxon>
        <taxon>Clostridium</taxon>
    </lineage>
</organism>
<dbReference type="InterPro" id="IPR027417">
    <property type="entry name" value="P-loop_NTPase"/>
</dbReference>
<proteinExistence type="predicted"/>
<name>A0A1H0RYZ6_9CLOT</name>
<feature type="domain" description="YhaN AAA" evidence="2">
    <location>
        <begin position="1"/>
        <end position="57"/>
    </location>
</feature>
<feature type="coiled-coil region" evidence="1">
    <location>
        <begin position="649"/>
        <end position="683"/>
    </location>
</feature>
<accession>A0A1H0RYZ6</accession>
<keyword evidence="4" id="KW-1185">Reference proteome</keyword>
<dbReference type="SUPFAM" id="SSF52540">
    <property type="entry name" value="P-loop containing nucleoside triphosphate hydrolases"/>
    <property type="match status" value="1"/>
</dbReference>
<dbReference type="PANTHER" id="PTHR41259">
    <property type="entry name" value="DOUBLE-STRAND BREAK REPAIR RAD50 ATPASE, PUTATIVE-RELATED"/>
    <property type="match status" value="1"/>
</dbReference>
<reference evidence="3 4" key="1">
    <citation type="submission" date="2016-10" db="EMBL/GenBank/DDBJ databases">
        <authorList>
            <person name="de Groot N.N."/>
        </authorList>
    </citation>
    <scope>NUCLEOTIDE SEQUENCE [LARGE SCALE GENOMIC DNA]</scope>
    <source>
        <strain evidence="3 4">DSM 12272</strain>
    </source>
</reference>
<protein>
    <submittedName>
        <fullName evidence="3">AAA domain-containing protein</fullName>
    </submittedName>
</protein>
<dbReference type="STRING" id="94869.SAMN04488529_10471"/>
<dbReference type="Gene3D" id="3.40.50.300">
    <property type="entry name" value="P-loop containing nucleotide triphosphate hydrolases"/>
    <property type="match status" value="2"/>
</dbReference>
<evidence type="ECO:0000259" key="2">
    <source>
        <dbReference type="Pfam" id="PF13514"/>
    </source>
</evidence>